<keyword evidence="2" id="KW-1185">Reference proteome</keyword>
<dbReference type="Proteomes" id="UP000265703">
    <property type="component" value="Unassembled WGS sequence"/>
</dbReference>
<accession>A0A397S1P9</accession>
<dbReference type="EMBL" id="QKYT01001303">
    <property type="protein sequence ID" value="RIA79432.1"/>
    <property type="molecule type" value="Genomic_DNA"/>
</dbReference>
<organism evidence="1 2">
    <name type="scientific">Glomus cerebriforme</name>
    <dbReference type="NCBI Taxonomy" id="658196"/>
    <lineage>
        <taxon>Eukaryota</taxon>
        <taxon>Fungi</taxon>
        <taxon>Fungi incertae sedis</taxon>
        <taxon>Mucoromycota</taxon>
        <taxon>Glomeromycotina</taxon>
        <taxon>Glomeromycetes</taxon>
        <taxon>Glomerales</taxon>
        <taxon>Glomeraceae</taxon>
        <taxon>Glomus</taxon>
    </lineage>
</organism>
<comment type="caution">
    <text evidence="1">The sequence shown here is derived from an EMBL/GenBank/DDBJ whole genome shotgun (WGS) entry which is preliminary data.</text>
</comment>
<evidence type="ECO:0000313" key="2">
    <source>
        <dbReference type="Proteomes" id="UP000265703"/>
    </source>
</evidence>
<gene>
    <name evidence="1" type="ORF">C1645_840702</name>
</gene>
<evidence type="ECO:0000313" key="1">
    <source>
        <dbReference type="EMBL" id="RIA79432.1"/>
    </source>
</evidence>
<proteinExistence type="predicted"/>
<dbReference type="AlphaFoldDB" id="A0A397S1P9"/>
<reference evidence="1 2" key="1">
    <citation type="submission" date="2018-06" db="EMBL/GenBank/DDBJ databases">
        <title>Comparative genomics reveals the genomic features of Rhizophagus irregularis, R. cerebriforme, R. diaphanum and Gigaspora rosea, and their symbiotic lifestyle signature.</title>
        <authorList>
            <person name="Morin E."/>
            <person name="San Clemente H."/>
            <person name="Chen E.C.H."/>
            <person name="De La Providencia I."/>
            <person name="Hainaut M."/>
            <person name="Kuo A."/>
            <person name="Kohler A."/>
            <person name="Murat C."/>
            <person name="Tang N."/>
            <person name="Roy S."/>
            <person name="Loubradou J."/>
            <person name="Henrissat B."/>
            <person name="Grigoriev I.V."/>
            <person name="Corradi N."/>
            <person name="Roux C."/>
            <person name="Martin F.M."/>
        </authorList>
    </citation>
    <scope>NUCLEOTIDE SEQUENCE [LARGE SCALE GENOMIC DNA]</scope>
    <source>
        <strain evidence="1 2">DAOM 227022</strain>
    </source>
</reference>
<name>A0A397S1P9_9GLOM</name>
<protein>
    <submittedName>
        <fullName evidence="1">Uncharacterized protein</fullName>
    </submittedName>
</protein>
<sequence length="60" mass="7358">MELNIKSYNICAIDLYCKKLASCLENHSEQQYLHFGQRQRQLYGMVDGRQRRMEQRRMEF</sequence>